<dbReference type="EMBL" id="FNEW01000001">
    <property type="protein sequence ID" value="SDJ30951.1"/>
    <property type="molecule type" value="Genomic_DNA"/>
</dbReference>
<gene>
    <name evidence="1" type="ORF">SAMN05428983_1102</name>
</gene>
<dbReference type="AlphaFoldDB" id="A0A7Z7BIC4"/>
<comment type="caution">
    <text evidence="1">The sequence shown here is derived from an EMBL/GenBank/DDBJ whole genome shotgun (WGS) entry which is preliminary data.</text>
</comment>
<evidence type="ECO:0000313" key="1">
    <source>
        <dbReference type="EMBL" id="SDJ30951.1"/>
    </source>
</evidence>
<dbReference type="Proteomes" id="UP000198917">
    <property type="component" value="Unassembled WGS sequence"/>
</dbReference>
<proteinExistence type="predicted"/>
<organism evidence="1 2">
    <name type="scientific">Agrobacterium fabrum</name>
    <dbReference type="NCBI Taxonomy" id="1176649"/>
    <lineage>
        <taxon>Bacteria</taxon>
        <taxon>Pseudomonadati</taxon>
        <taxon>Pseudomonadota</taxon>
        <taxon>Alphaproteobacteria</taxon>
        <taxon>Hyphomicrobiales</taxon>
        <taxon>Rhizobiaceae</taxon>
        <taxon>Rhizobium/Agrobacterium group</taxon>
        <taxon>Agrobacterium</taxon>
        <taxon>Agrobacterium tumefaciens complex</taxon>
    </lineage>
</organism>
<protein>
    <submittedName>
        <fullName evidence="1">Uncharacterized protein</fullName>
    </submittedName>
</protein>
<reference evidence="1 2" key="1">
    <citation type="submission" date="2016-10" db="EMBL/GenBank/DDBJ databases">
        <authorList>
            <person name="Varghese N."/>
            <person name="Submissions S."/>
        </authorList>
    </citation>
    <scope>NUCLEOTIDE SEQUENCE [LARGE SCALE GENOMIC DNA]</scope>
    <source>
        <strain evidence="1 2">PDC82</strain>
    </source>
</reference>
<name>A0A7Z7BIC4_9HYPH</name>
<sequence length="62" mass="7129">MLPETMFLMEKLIRAKIPHRQGGGGDDGWDTWPSSAMDRLAVFVFHLPHSLHRCIRERLGTL</sequence>
<evidence type="ECO:0000313" key="2">
    <source>
        <dbReference type="Proteomes" id="UP000198917"/>
    </source>
</evidence>
<accession>A0A7Z7BIC4</accession>